<proteinExistence type="predicted"/>
<dbReference type="InterPro" id="IPR004843">
    <property type="entry name" value="Calcineurin-like_PHP"/>
</dbReference>
<dbReference type="SUPFAM" id="SSF56300">
    <property type="entry name" value="Metallo-dependent phosphatases"/>
    <property type="match status" value="1"/>
</dbReference>
<name>A0ABW2DGF5_9BACT</name>
<accession>A0ABW2DGF5</accession>
<reference evidence="3" key="1">
    <citation type="journal article" date="2019" name="Int. J. Syst. Evol. Microbiol.">
        <title>The Global Catalogue of Microorganisms (GCM) 10K type strain sequencing project: providing services to taxonomists for standard genome sequencing and annotation.</title>
        <authorList>
            <consortium name="The Broad Institute Genomics Platform"/>
            <consortium name="The Broad Institute Genome Sequencing Center for Infectious Disease"/>
            <person name="Wu L."/>
            <person name="Ma J."/>
        </authorList>
    </citation>
    <scope>NUCLEOTIDE SEQUENCE [LARGE SCALE GENOMIC DNA]</scope>
    <source>
        <strain evidence="3">CGMCC 4.7393</strain>
    </source>
</reference>
<protein>
    <submittedName>
        <fullName evidence="2">Metallophosphoesterase family protein</fullName>
        <ecNumber evidence="2">3.1.-.-</ecNumber>
    </submittedName>
</protein>
<dbReference type="EMBL" id="JBHSYQ010000003">
    <property type="protein sequence ID" value="MFC6996970.1"/>
    <property type="molecule type" value="Genomic_DNA"/>
</dbReference>
<dbReference type="Pfam" id="PF00149">
    <property type="entry name" value="Metallophos"/>
    <property type="match status" value="1"/>
</dbReference>
<dbReference type="InterPro" id="IPR029052">
    <property type="entry name" value="Metallo-depent_PP-like"/>
</dbReference>
<dbReference type="Gene3D" id="3.60.21.10">
    <property type="match status" value="1"/>
</dbReference>
<dbReference type="Proteomes" id="UP001596405">
    <property type="component" value="Unassembled WGS sequence"/>
</dbReference>
<organism evidence="2 3">
    <name type="scientific">Rufibacter roseus</name>
    <dbReference type="NCBI Taxonomy" id="1567108"/>
    <lineage>
        <taxon>Bacteria</taxon>
        <taxon>Pseudomonadati</taxon>
        <taxon>Bacteroidota</taxon>
        <taxon>Cytophagia</taxon>
        <taxon>Cytophagales</taxon>
        <taxon>Hymenobacteraceae</taxon>
        <taxon>Rufibacter</taxon>
    </lineage>
</organism>
<feature type="domain" description="Calcineurin-like phosphoesterase" evidence="1">
    <location>
        <begin position="18"/>
        <end position="186"/>
    </location>
</feature>
<dbReference type="PANTHER" id="PTHR43143">
    <property type="entry name" value="METALLOPHOSPHOESTERASE, CALCINEURIN SUPERFAMILY"/>
    <property type="match status" value="1"/>
</dbReference>
<sequence length="226" mass="25708">MAKIKALESYYADKPSFQFAFISDTQGFFAETEDLVQDINRRNVAFVLHGGDLTNYAFTDEFERMHRALAKLQAPYVTVIGNHDCLGDGAKIYRNMYGPLNHTFTFNQNKFIFLNTNFLELNSDAVPDTNWLEEELESAPENINKIVVSHVPPNDAVANKEKEQAIAELLRQHKVLLALNGHIHRYRAEQTYDDGVWYVSSASADKRGYVMVTVTGDKASFENIDF</sequence>
<evidence type="ECO:0000313" key="3">
    <source>
        <dbReference type="Proteomes" id="UP001596405"/>
    </source>
</evidence>
<evidence type="ECO:0000259" key="1">
    <source>
        <dbReference type="Pfam" id="PF00149"/>
    </source>
</evidence>
<keyword evidence="2" id="KW-0378">Hydrolase</keyword>
<comment type="caution">
    <text evidence="2">The sequence shown here is derived from an EMBL/GenBank/DDBJ whole genome shotgun (WGS) entry which is preliminary data.</text>
</comment>
<keyword evidence="3" id="KW-1185">Reference proteome</keyword>
<gene>
    <name evidence="2" type="ORF">ACFQHR_05000</name>
</gene>
<evidence type="ECO:0000313" key="2">
    <source>
        <dbReference type="EMBL" id="MFC6996970.1"/>
    </source>
</evidence>
<dbReference type="PANTHER" id="PTHR43143:SF1">
    <property type="entry name" value="SERINE_THREONINE-PROTEIN PHOSPHATASE CPPED1"/>
    <property type="match status" value="1"/>
</dbReference>
<dbReference type="InterPro" id="IPR051918">
    <property type="entry name" value="STPP_CPPED1"/>
</dbReference>
<dbReference type="GO" id="GO:0016787">
    <property type="term" value="F:hydrolase activity"/>
    <property type="evidence" value="ECO:0007669"/>
    <property type="project" value="UniProtKB-KW"/>
</dbReference>
<dbReference type="EC" id="3.1.-.-" evidence="2"/>